<dbReference type="SMART" id="SM00388">
    <property type="entry name" value="HisKA"/>
    <property type="match status" value="1"/>
</dbReference>
<evidence type="ECO:0000313" key="20">
    <source>
        <dbReference type="Proteomes" id="UP000293854"/>
    </source>
</evidence>
<evidence type="ECO:0000256" key="9">
    <source>
        <dbReference type="ARBA" id="ARBA00022741"/>
    </source>
</evidence>
<dbReference type="Proteomes" id="UP000293854">
    <property type="component" value="Unassembled WGS sequence"/>
</dbReference>
<evidence type="ECO:0000256" key="1">
    <source>
        <dbReference type="ARBA" id="ARBA00000085"/>
    </source>
</evidence>
<evidence type="ECO:0000256" key="12">
    <source>
        <dbReference type="ARBA" id="ARBA00022989"/>
    </source>
</evidence>
<dbReference type="InterPro" id="IPR036890">
    <property type="entry name" value="HATPase_C_sf"/>
</dbReference>
<gene>
    <name evidence="19" type="ORF">EIG99_09025</name>
    <name evidence="18" type="ORF">I6J05_03525</name>
</gene>
<dbReference type="SMART" id="SM00387">
    <property type="entry name" value="HATPase_c"/>
    <property type="match status" value="1"/>
</dbReference>
<dbReference type="RefSeq" id="WP_047131095.1">
    <property type="nucleotide sequence ID" value="NZ_CP015114.1"/>
</dbReference>
<dbReference type="Proteomes" id="UP000595942">
    <property type="component" value="Chromosome"/>
</dbReference>
<dbReference type="Gene3D" id="6.10.340.10">
    <property type="match status" value="1"/>
</dbReference>
<evidence type="ECO:0000313" key="19">
    <source>
        <dbReference type="EMBL" id="RZI01359.1"/>
    </source>
</evidence>
<dbReference type="SUPFAM" id="SSF47384">
    <property type="entry name" value="Homodimeric domain of signal transducing histidine kinase"/>
    <property type="match status" value="1"/>
</dbReference>
<evidence type="ECO:0000256" key="10">
    <source>
        <dbReference type="ARBA" id="ARBA00022777"/>
    </source>
</evidence>
<dbReference type="EMBL" id="CP068073">
    <property type="protein sequence ID" value="QQS83405.1"/>
    <property type="molecule type" value="Genomic_DNA"/>
</dbReference>
<dbReference type="Pfam" id="PF02518">
    <property type="entry name" value="HATPase_c"/>
    <property type="match status" value="1"/>
</dbReference>
<keyword evidence="11 18" id="KW-0067">ATP-binding</keyword>
<dbReference type="GO" id="GO:0005524">
    <property type="term" value="F:ATP binding"/>
    <property type="evidence" value="ECO:0007669"/>
    <property type="project" value="UniProtKB-KW"/>
</dbReference>
<evidence type="ECO:0000256" key="4">
    <source>
        <dbReference type="ARBA" id="ARBA00015735"/>
    </source>
</evidence>
<proteinExistence type="predicted"/>
<evidence type="ECO:0000256" key="15">
    <source>
        <dbReference type="SAM" id="Phobius"/>
    </source>
</evidence>
<dbReference type="PANTHER" id="PTHR45528">
    <property type="entry name" value="SENSOR HISTIDINE KINASE CPXA"/>
    <property type="match status" value="1"/>
</dbReference>
<name>A0A143PAP0_9STAP</name>
<dbReference type="GeneID" id="93726657"/>
<dbReference type="InterPro" id="IPR003660">
    <property type="entry name" value="HAMP_dom"/>
</dbReference>
<keyword evidence="5" id="KW-1003">Cell membrane</keyword>
<keyword evidence="21" id="KW-1185">Reference proteome</keyword>
<reference evidence="19 20" key="1">
    <citation type="submission" date="2018-11" db="EMBL/GenBank/DDBJ databases">
        <title>Genomic profiling of Staphylococcus species from a Poultry farm system in KwaZulu-Natal, South Africa.</title>
        <authorList>
            <person name="Amoako D.G."/>
            <person name="Somboro A.M."/>
            <person name="Abia A.L.K."/>
            <person name="Bester L.A."/>
            <person name="Essack S.Y."/>
        </authorList>
    </citation>
    <scope>NUCLEOTIDE SEQUENCE [LARGE SCALE GENOMIC DNA]</scope>
    <source>
        <strain evidence="19 20">SA11</strain>
    </source>
</reference>
<feature type="transmembrane region" description="Helical" evidence="15">
    <location>
        <begin position="155"/>
        <end position="178"/>
    </location>
</feature>
<dbReference type="Pfam" id="PF00512">
    <property type="entry name" value="HisKA"/>
    <property type="match status" value="1"/>
</dbReference>
<evidence type="ECO:0000313" key="18">
    <source>
        <dbReference type="EMBL" id="QQS83405.1"/>
    </source>
</evidence>
<dbReference type="GO" id="GO:0000155">
    <property type="term" value="F:phosphorelay sensor kinase activity"/>
    <property type="evidence" value="ECO:0007669"/>
    <property type="project" value="InterPro"/>
</dbReference>
<evidence type="ECO:0000256" key="14">
    <source>
        <dbReference type="ARBA" id="ARBA00023136"/>
    </source>
</evidence>
<feature type="domain" description="Histidine kinase" evidence="16">
    <location>
        <begin position="240"/>
        <end position="454"/>
    </location>
</feature>
<dbReference type="PROSITE" id="PS50885">
    <property type="entry name" value="HAMP"/>
    <property type="match status" value="1"/>
</dbReference>
<evidence type="ECO:0000256" key="11">
    <source>
        <dbReference type="ARBA" id="ARBA00022840"/>
    </source>
</evidence>
<keyword evidence="9" id="KW-0547">Nucleotide-binding</keyword>
<dbReference type="InterPro" id="IPR050398">
    <property type="entry name" value="HssS/ArlS-like"/>
</dbReference>
<dbReference type="KEGG" id="scv:A4G25_02185"/>
<dbReference type="Gene3D" id="3.30.565.10">
    <property type="entry name" value="Histidine kinase-like ATPase, C-terminal domain"/>
    <property type="match status" value="1"/>
</dbReference>
<evidence type="ECO:0000256" key="6">
    <source>
        <dbReference type="ARBA" id="ARBA00022553"/>
    </source>
</evidence>
<protein>
    <recommendedName>
        <fullName evidence="4">Signal transduction histidine-protein kinase ArlS</fullName>
        <ecNumber evidence="3">2.7.13.3</ecNumber>
    </recommendedName>
</protein>
<evidence type="ECO:0000256" key="3">
    <source>
        <dbReference type="ARBA" id="ARBA00012438"/>
    </source>
</evidence>
<keyword evidence="10 19" id="KW-0418">Kinase</keyword>
<evidence type="ECO:0000259" key="16">
    <source>
        <dbReference type="PROSITE" id="PS50109"/>
    </source>
</evidence>
<dbReference type="GO" id="GO:0005886">
    <property type="term" value="C:plasma membrane"/>
    <property type="evidence" value="ECO:0007669"/>
    <property type="project" value="UniProtKB-SubCell"/>
</dbReference>
<evidence type="ECO:0000256" key="8">
    <source>
        <dbReference type="ARBA" id="ARBA00022692"/>
    </source>
</evidence>
<evidence type="ECO:0000259" key="17">
    <source>
        <dbReference type="PROSITE" id="PS50885"/>
    </source>
</evidence>
<evidence type="ECO:0000256" key="2">
    <source>
        <dbReference type="ARBA" id="ARBA00004651"/>
    </source>
</evidence>
<dbReference type="InterPro" id="IPR003594">
    <property type="entry name" value="HATPase_dom"/>
</dbReference>
<dbReference type="PRINTS" id="PR00344">
    <property type="entry name" value="BCTRLSENSOR"/>
</dbReference>
<feature type="domain" description="HAMP" evidence="17">
    <location>
        <begin position="179"/>
        <end position="232"/>
    </location>
</feature>
<accession>A0A143PAP0</accession>
<reference evidence="18 21" key="2">
    <citation type="submission" date="2021-01" db="EMBL/GenBank/DDBJ databases">
        <title>FDA dAtabase for Regulatory Grade micrObial Sequences (FDA-ARGOS): Supporting development and validation of Infectious Disease Dx tests.</title>
        <authorList>
            <person name="Sproer C."/>
            <person name="Gronow S."/>
            <person name="Severitt S."/>
            <person name="Schroder I."/>
            <person name="Tallon L."/>
            <person name="Sadzewicz L."/>
            <person name="Zhao X."/>
            <person name="Boylan J."/>
            <person name="Ott S."/>
            <person name="Bowen H."/>
            <person name="Vavikolanu K."/>
            <person name="Mehta A."/>
            <person name="Aluvathingal J."/>
            <person name="Nadendla S."/>
            <person name="Lowell S."/>
            <person name="Myers T."/>
            <person name="Yan Y."/>
            <person name="Sichtig H."/>
        </authorList>
    </citation>
    <scope>NUCLEOTIDE SEQUENCE [LARGE SCALE GENOMIC DNA]</scope>
    <source>
        <strain evidence="18 21">FDAARGOS_1148</strain>
    </source>
</reference>
<comment type="catalytic activity">
    <reaction evidence="1">
        <text>ATP + protein L-histidine = ADP + protein N-phospho-L-histidine.</text>
        <dbReference type="EC" id="2.7.13.3"/>
    </reaction>
</comment>
<dbReference type="CDD" id="cd00082">
    <property type="entry name" value="HisKA"/>
    <property type="match status" value="1"/>
</dbReference>
<evidence type="ECO:0000256" key="7">
    <source>
        <dbReference type="ARBA" id="ARBA00022679"/>
    </source>
</evidence>
<keyword evidence="13" id="KW-0902">Two-component regulatory system</keyword>
<dbReference type="CDD" id="cd00075">
    <property type="entry name" value="HATPase"/>
    <property type="match status" value="1"/>
</dbReference>
<dbReference type="FunFam" id="1.10.287.130:FF:000001">
    <property type="entry name" value="Two-component sensor histidine kinase"/>
    <property type="match status" value="1"/>
</dbReference>
<dbReference type="InterPro" id="IPR004358">
    <property type="entry name" value="Sig_transdc_His_kin-like_C"/>
</dbReference>
<dbReference type="SUPFAM" id="SSF158472">
    <property type="entry name" value="HAMP domain-like"/>
    <property type="match status" value="1"/>
</dbReference>
<dbReference type="InterPro" id="IPR005467">
    <property type="entry name" value="His_kinase_dom"/>
</dbReference>
<comment type="subcellular location">
    <subcellularLocation>
        <location evidence="2">Cell membrane</location>
        <topology evidence="2">Multi-pass membrane protein</topology>
    </subcellularLocation>
</comment>
<dbReference type="InterPro" id="IPR003661">
    <property type="entry name" value="HisK_dim/P_dom"/>
</dbReference>
<keyword evidence="14 15" id="KW-0472">Membrane</keyword>
<dbReference type="Pfam" id="PF18719">
    <property type="entry name" value="ArlS_N"/>
    <property type="match status" value="1"/>
</dbReference>
<evidence type="ECO:0000256" key="5">
    <source>
        <dbReference type="ARBA" id="ARBA00022475"/>
    </source>
</evidence>
<dbReference type="AlphaFoldDB" id="A0A143PAP0"/>
<dbReference type="FunFam" id="3.30.565.10:FF:000006">
    <property type="entry name" value="Sensor histidine kinase WalK"/>
    <property type="match status" value="1"/>
</dbReference>
<organism evidence="19 20">
    <name type="scientific">Staphylococcus condimenti</name>
    <dbReference type="NCBI Taxonomy" id="70255"/>
    <lineage>
        <taxon>Bacteria</taxon>
        <taxon>Bacillati</taxon>
        <taxon>Bacillota</taxon>
        <taxon>Bacilli</taxon>
        <taxon>Bacillales</taxon>
        <taxon>Staphylococcaceae</taxon>
        <taxon>Staphylococcus</taxon>
    </lineage>
</organism>
<dbReference type="EMBL" id="RQTE01000171">
    <property type="protein sequence ID" value="RZI01359.1"/>
    <property type="molecule type" value="Genomic_DNA"/>
</dbReference>
<sequence>MKQRKLKTQWMLVTTSITFLIIFIFSLVIIYFLSITLRDNEINDAEKSADNVSSLLATKSLENVTPLDLNASLGNFQKVMLFDEDGKKIADTSTMGEYINDTKQIKPSKYHSVYVVHLKNANFLVVSHPIDTDKFQGYSVIIHSLASYDSVMHSLVILSVLFGVIAIIITSTISYIFSAQIAKPIIIMANKMRKIRRDGFQEKLELPTNYEETNDLIDTFNDMMLQIEELFNQQTQFVEDASHELRTPLQIIQGHLNLIKRWGKKDPEILEESLNITIEEMNRITKLVEELLMLTKESTYKDAKDVEPVNVNNEIKSRIKSLKQLHPDYTFTFNPSNKPIILDINRYQLEQVLLIFLDNAIKYDIRDKKIDISTSLKNRQATIEITDHGAGIPKEELDFIFDRFYRVDKSRSRQQGGNGLGLSIASKIVSLYNGSIQVKSEVNSYTTFSITFNI</sequence>
<dbReference type="EC" id="2.7.13.3" evidence="3"/>
<dbReference type="PROSITE" id="PS50109">
    <property type="entry name" value="HIS_KIN"/>
    <property type="match status" value="1"/>
</dbReference>
<feature type="transmembrane region" description="Helical" evidence="15">
    <location>
        <begin position="12"/>
        <end position="33"/>
    </location>
</feature>
<dbReference type="InterPro" id="IPR041610">
    <property type="entry name" value="ArlS_N"/>
</dbReference>
<evidence type="ECO:0000313" key="21">
    <source>
        <dbReference type="Proteomes" id="UP000595942"/>
    </source>
</evidence>
<dbReference type="InterPro" id="IPR036097">
    <property type="entry name" value="HisK_dim/P_sf"/>
</dbReference>
<dbReference type="Gene3D" id="1.10.287.130">
    <property type="match status" value="1"/>
</dbReference>
<keyword evidence="6" id="KW-0597">Phosphoprotein</keyword>
<dbReference type="PANTHER" id="PTHR45528:SF12">
    <property type="entry name" value="SENSOR HISTIDINE KINASE ARSS"/>
    <property type="match status" value="1"/>
</dbReference>
<keyword evidence="8 15" id="KW-0812">Transmembrane</keyword>
<dbReference type="OrthoDB" id="9786919at2"/>
<keyword evidence="12 15" id="KW-1133">Transmembrane helix</keyword>
<keyword evidence="7" id="KW-0808">Transferase</keyword>
<dbReference type="SUPFAM" id="SSF55874">
    <property type="entry name" value="ATPase domain of HSP90 chaperone/DNA topoisomerase II/histidine kinase"/>
    <property type="match status" value="1"/>
</dbReference>
<evidence type="ECO:0000256" key="13">
    <source>
        <dbReference type="ARBA" id="ARBA00023012"/>
    </source>
</evidence>